<dbReference type="EC" id="2.7.13.3" evidence="2"/>
<feature type="transmembrane region" description="Helical" evidence="3">
    <location>
        <begin position="132"/>
        <end position="151"/>
    </location>
</feature>
<dbReference type="CDD" id="cd00082">
    <property type="entry name" value="HisKA"/>
    <property type="match status" value="1"/>
</dbReference>
<keyword evidence="3" id="KW-1133">Transmembrane helix</keyword>
<evidence type="ECO:0000313" key="4">
    <source>
        <dbReference type="EMBL" id="MBE0370210.1"/>
    </source>
</evidence>
<comment type="caution">
    <text evidence="4">The sequence shown here is derived from an EMBL/GenBank/DDBJ whole genome shotgun (WGS) entry which is preliminary data.</text>
</comment>
<evidence type="ECO:0000256" key="2">
    <source>
        <dbReference type="ARBA" id="ARBA00012438"/>
    </source>
</evidence>
<accession>A0ABR9EGU2</accession>
<comment type="catalytic activity">
    <reaction evidence="1">
        <text>ATP + protein L-histidine = ADP + protein N-phospho-L-histidine.</text>
        <dbReference type="EC" id="2.7.13.3"/>
    </reaction>
</comment>
<dbReference type="Gene3D" id="1.10.287.130">
    <property type="match status" value="1"/>
</dbReference>
<name>A0ABR9EGU2_9GAMM</name>
<dbReference type="InterPro" id="IPR003661">
    <property type="entry name" value="HisK_dim/P_dom"/>
</dbReference>
<keyword evidence="3" id="KW-0812">Transmembrane</keyword>
<keyword evidence="3" id="KW-0472">Membrane</keyword>
<organism evidence="4 5">
    <name type="scientific">Pseudoalteromonas aurantia 208</name>
    <dbReference type="NCBI Taxonomy" id="1314867"/>
    <lineage>
        <taxon>Bacteria</taxon>
        <taxon>Pseudomonadati</taxon>
        <taxon>Pseudomonadota</taxon>
        <taxon>Gammaproteobacteria</taxon>
        <taxon>Alteromonadales</taxon>
        <taxon>Pseudoalteromonadaceae</taxon>
        <taxon>Pseudoalteromonas</taxon>
    </lineage>
</organism>
<sequence>MSNNQSLLHYLIVRFGLCALIVMFLWGCMVKVSYDFALDETAAHYLFYDAEQAIIQNQVLPYIDDFKLITSDEQDLPAWALSLWKAKLLPINDIYFSNYQEDTVYILPYQHDADTPMIFVMHYFDEYESAPILPFLMLLMGALTTIFLYVIGKAAYRIKQQTHQLEQLITPEHKALEFKFIELQNIADALVISRQAERYAQQKDRLLSAYLSHEVRTPLTQIRHSLARLQQLDDLPFESLSIIEQLECAQANLTETSTAILALWHLNPHEIKPINLSATINSVAALYTTHGLIHNLITTEETFINAHQPLVSLLLTQVYRNALQHGNGEVTTTLSHTRMVFSNPCIASKMDTKGSGLGLLLLKQICQKLNWHHEIAHEPPLFSLEVIFSKSI</sequence>
<evidence type="ECO:0000313" key="5">
    <source>
        <dbReference type="Proteomes" id="UP000615755"/>
    </source>
</evidence>
<dbReference type="SUPFAM" id="SSF47384">
    <property type="entry name" value="Homodimeric domain of signal transducing histidine kinase"/>
    <property type="match status" value="1"/>
</dbReference>
<proteinExistence type="predicted"/>
<feature type="transmembrane region" description="Helical" evidence="3">
    <location>
        <begin position="7"/>
        <end position="26"/>
    </location>
</feature>
<protein>
    <recommendedName>
        <fullName evidence="2">histidine kinase</fullName>
        <ecNumber evidence="2">2.7.13.3</ecNumber>
    </recommendedName>
</protein>
<dbReference type="InterPro" id="IPR036097">
    <property type="entry name" value="HisK_dim/P_sf"/>
</dbReference>
<evidence type="ECO:0000256" key="1">
    <source>
        <dbReference type="ARBA" id="ARBA00000085"/>
    </source>
</evidence>
<dbReference type="SUPFAM" id="SSF55874">
    <property type="entry name" value="ATPase domain of HSP90 chaperone/DNA topoisomerase II/histidine kinase"/>
    <property type="match status" value="1"/>
</dbReference>
<evidence type="ECO:0000256" key="3">
    <source>
        <dbReference type="SAM" id="Phobius"/>
    </source>
</evidence>
<reference evidence="4 5" key="1">
    <citation type="submission" date="2015-03" db="EMBL/GenBank/DDBJ databases">
        <title>Genome sequence of Pseudoalteromonas aurantia.</title>
        <authorList>
            <person name="Xie B.-B."/>
            <person name="Rong J.-C."/>
            <person name="Qin Q.-L."/>
            <person name="Zhang Y.-Z."/>
        </authorList>
    </citation>
    <scope>NUCLEOTIDE SEQUENCE [LARGE SCALE GENOMIC DNA]</scope>
    <source>
        <strain evidence="4 5">208</strain>
    </source>
</reference>
<dbReference type="EMBL" id="AQGV01000015">
    <property type="protein sequence ID" value="MBE0370210.1"/>
    <property type="molecule type" value="Genomic_DNA"/>
</dbReference>
<dbReference type="Proteomes" id="UP000615755">
    <property type="component" value="Unassembled WGS sequence"/>
</dbReference>
<keyword evidence="5" id="KW-1185">Reference proteome</keyword>
<dbReference type="InterPro" id="IPR036890">
    <property type="entry name" value="HATPase_C_sf"/>
</dbReference>
<gene>
    <name evidence="4" type="ORF">PAUR_b0189</name>
</gene>